<evidence type="ECO:0000313" key="2">
    <source>
        <dbReference type="Proteomes" id="UP000054485"/>
    </source>
</evidence>
<protein>
    <submittedName>
        <fullName evidence="1">Uncharacterized protein</fullName>
    </submittedName>
</protein>
<dbReference type="AlphaFoldDB" id="A0A0D0AVB8"/>
<dbReference type="Proteomes" id="UP000054485">
    <property type="component" value="Unassembled WGS sequence"/>
</dbReference>
<reference evidence="1 2" key="1">
    <citation type="submission" date="2014-04" db="EMBL/GenBank/DDBJ databases">
        <authorList>
            <consortium name="DOE Joint Genome Institute"/>
            <person name="Kuo A."/>
            <person name="Ruytinx J."/>
            <person name="Rineau F."/>
            <person name="Colpaert J."/>
            <person name="Kohler A."/>
            <person name="Nagy L.G."/>
            <person name="Floudas D."/>
            <person name="Copeland A."/>
            <person name="Barry K.W."/>
            <person name="Cichocki N."/>
            <person name="Veneault-Fourrey C."/>
            <person name="LaButti K."/>
            <person name="Lindquist E.A."/>
            <person name="Lipzen A."/>
            <person name="Lundell T."/>
            <person name="Morin E."/>
            <person name="Murat C."/>
            <person name="Sun H."/>
            <person name="Tunlid A."/>
            <person name="Henrissat B."/>
            <person name="Grigoriev I.V."/>
            <person name="Hibbett D.S."/>
            <person name="Martin F."/>
            <person name="Nordberg H.P."/>
            <person name="Cantor M.N."/>
            <person name="Hua S.X."/>
        </authorList>
    </citation>
    <scope>NUCLEOTIDE SEQUENCE [LARGE SCALE GENOMIC DNA]</scope>
    <source>
        <strain evidence="1 2">UH-Slu-Lm8-n1</strain>
    </source>
</reference>
<name>A0A0D0AVB8_9AGAM</name>
<organism evidence="1 2">
    <name type="scientific">Suillus luteus UH-Slu-Lm8-n1</name>
    <dbReference type="NCBI Taxonomy" id="930992"/>
    <lineage>
        <taxon>Eukaryota</taxon>
        <taxon>Fungi</taxon>
        <taxon>Dikarya</taxon>
        <taxon>Basidiomycota</taxon>
        <taxon>Agaricomycotina</taxon>
        <taxon>Agaricomycetes</taxon>
        <taxon>Agaricomycetidae</taxon>
        <taxon>Boletales</taxon>
        <taxon>Suillineae</taxon>
        <taxon>Suillaceae</taxon>
        <taxon>Suillus</taxon>
    </lineage>
</organism>
<dbReference type="HOGENOM" id="CLU_002498_2_0_1"/>
<accession>A0A0D0AVB8</accession>
<dbReference type="Pfam" id="PF18759">
    <property type="entry name" value="Plavaka"/>
    <property type="match status" value="1"/>
</dbReference>
<sequence length="377" mass="43574">MDPSSILENDGWKKTDVEIMVPSKEKNPNGNGRPFSVSGLVYRPLIAVIKAAFSEQSSKLFHFTPFKRVWKSPVTGQEQRLYDELYTSDAWIEAHDELQKQRRDDDCKLERVVAGLMFWSDSTRLAHFGNASTWPLYLFFGNLSKYIRSRPNASVCHPVAFIPTLPESINSFISSFLQRKKYDDVLTHCKRELFHGVWHILLDDEFINAYTNGIVIKCHDGVYRRIFPRIFTYSADYPEKVLLATIRDKGNCPCPRCLTPKSLFNRTGYLYDIPQRMKRLRRYFAEKVSQARNAIYTRGAPIKGGLVESLLKPFSLVPTINSFVDRLSPFGFDLFPVLVVDLLHEFELGILKAVMTHLMRLLYAVDPRKITTINERY</sequence>
<keyword evidence="2" id="KW-1185">Reference proteome</keyword>
<evidence type="ECO:0000313" key="1">
    <source>
        <dbReference type="EMBL" id="KIK35833.1"/>
    </source>
</evidence>
<gene>
    <name evidence="1" type="ORF">CY34DRAFT_35436</name>
</gene>
<dbReference type="STRING" id="930992.A0A0D0AVB8"/>
<feature type="non-terminal residue" evidence="1">
    <location>
        <position position="1"/>
    </location>
</feature>
<reference evidence="2" key="2">
    <citation type="submission" date="2015-01" db="EMBL/GenBank/DDBJ databases">
        <title>Evolutionary Origins and Diversification of the Mycorrhizal Mutualists.</title>
        <authorList>
            <consortium name="DOE Joint Genome Institute"/>
            <consortium name="Mycorrhizal Genomics Consortium"/>
            <person name="Kohler A."/>
            <person name="Kuo A."/>
            <person name="Nagy L.G."/>
            <person name="Floudas D."/>
            <person name="Copeland A."/>
            <person name="Barry K.W."/>
            <person name="Cichocki N."/>
            <person name="Veneault-Fourrey C."/>
            <person name="LaButti K."/>
            <person name="Lindquist E.A."/>
            <person name="Lipzen A."/>
            <person name="Lundell T."/>
            <person name="Morin E."/>
            <person name="Murat C."/>
            <person name="Riley R."/>
            <person name="Ohm R."/>
            <person name="Sun H."/>
            <person name="Tunlid A."/>
            <person name="Henrissat B."/>
            <person name="Grigoriev I.V."/>
            <person name="Hibbett D.S."/>
            <person name="Martin F."/>
        </authorList>
    </citation>
    <scope>NUCLEOTIDE SEQUENCE [LARGE SCALE GENOMIC DNA]</scope>
    <source>
        <strain evidence="2">UH-Slu-Lm8-n1</strain>
    </source>
</reference>
<dbReference type="EMBL" id="KN835584">
    <property type="protein sequence ID" value="KIK35833.1"/>
    <property type="molecule type" value="Genomic_DNA"/>
</dbReference>
<dbReference type="InterPro" id="IPR041078">
    <property type="entry name" value="Plavaka"/>
</dbReference>
<proteinExistence type="predicted"/>
<dbReference type="InParanoid" id="A0A0D0AVB8"/>
<dbReference type="OrthoDB" id="3208495at2759"/>